<dbReference type="SMART" id="SM01010">
    <property type="entry name" value="AMPKBI"/>
    <property type="match status" value="1"/>
</dbReference>
<gene>
    <name evidence="6" type="ORF">Cfor_03798</name>
</gene>
<dbReference type="InterPro" id="IPR013783">
    <property type="entry name" value="Ig-like_fold"/>
</dbReference>
<dbReference type="InParanoid" id="A0A6L2PZY4"/>
<reference evidence="7" key="1">
    <citation type="submission" date="2020-01" db="EMBL/GenBank/DDBJ databases">
        <title>Draft genome sequence of the Termite Coptotermes fromosanus.</title>
        <authorList>
            <person name="Itakura S."/>
            <person name="Yosikawa Y."/>
            <person name="Umezawa K."/>
        </authorList>
    </citation>
    <scope>NUCLEOTIDE SEQUENCE [LARGE SCALE GENOMIC DNA]</scope>
</reference>
<feature type="domain" description="Association with the SNF1 complex (ASC)" evidence="5">
    <location>
        <begin position="134"/>
        <end position="222"/>
    </location>
</feature>
<protein>
    <recommendedName>
        <fullName evidence="3">5'-AMP-activated protein kinase subunit beta-1</fullName>
    </recommendedName>
</protein>
<organism evidence="6 7">
    <name type="scientific">Coptotermes formosanus</name>
    <name type="common">Formosan subterranean termite</name>
    <dbReference type="NCBI Taxonomy" id="36987"/>
    <lineage>
        <taxon>Eukaryota</taxon>
        <taxon>Metazoa</taxon>
        <taxon>Ecdysozoa</taxon>
        <taxon>Arthropoda</taxon>
        <taxon>Hexapoda</taxon>
        <taxon>Insecta</taxon>
        <taxon>Pterygota</taxon>
        <taxon>Neoptera</taxon>
        <taxon>Polyneoptera</taxon>
        <taxon>Dictyoptera</taxon>
        <taxon>Blattodea</taxon>
        <taxon>Blattoidea</taxon>
        <taxon>Termitoidae</taxon>
        <taxon>Rhinotermitidae</taxon>
        <taxon>Coptotermes</taxon>
    </lineage>
</organism>
<dbReference type="Proteomes" id="UP000502823">
    <property type="component" value="Unassembled WGS sequence"/>
</dbReference>
<comment type="similarity">
    <text evidence="1">Belongs to the 5'-AMP-activated protein kinase beta subunit family.</text>
</comment>
<proteinExistence type="inferred from homology"/>
<evidence type="ECO:0000256" key="2">
    <source>
        <dbReference type="ARBA" id="ARBA00025180"/>
    </source>
</evidence>
<dbReference type="FunFam" id="2.20.25.290:FF:000001">
    <property type="entry name" value="Protein kinase AMP-activated non-catalytic subunit beta 2"/>
    <property type="match status" value="1"/>
</dbReference>
<accession>A0A6L2PZY4</accession>
<dbReference type="SUPFAM" id="SSF81296">
    <property type="entry name" value="E set domains"/>
    <property type="match status" value="1"/>
</dbReference>
<dbReference type="Gene3D" id="2.20.25.290">
    <property type="match status" value="1"/>
</dbReference>
<dbReference type="GO" id="GO:0031588">
    <property type="term" value="C:nucleotide-activated protein kinase complex"/>
    <property type="evidence" value="ECO:0007669"/>
    <property type="project" value="TreeGrafter"/>
</dbReference>
<dbReference type="GO" id="GO:0005737">
    <property type="term" value="C:cytoplasm"/>
    <property type="evidence" value="ECO:0007669"/>
    <property type="project" value="TreeGrafter"/>
</dbReference>
<sequence length="222" mass="24919">MGNAGSNARDRHKSGDAIAPSSPGKDGQAFVFDKKPNTKLVFQSSHEEEEPYYAKEQLTEEYTATTRQRSATVSEGTKVNDKVLPTVFKWEGGGKQVFISGTFSDWKTLPMVKSHGDFVTIIDLPEGEHQYKFYVDAEYSQEVPANKPWEKVSGPPILPPHLLQVILNKDTPLSCEPTLLPEPNHVMLNHLYALSIKDGVMVLSATHRYRKKYVTTLLYKPI</sequence>
<evidence type="ECO:0000259" key="5">
    <source>
        <dbReference type="SMART" id="SM01010"/>
    </source>
</evidence>
<evidence type="ECO:0000256" key="3">
    <source>
        <dbReference type="ARBA" id="ARBA00040010"/>
    </source>
</evidence>
<dbReference type="CDD" id="cd02859">
    <property type="entry name" value="E_set_AMPKbeta_like_N"/>
    <property type="match status" value="1"/>
</dbReference>
<comment type="function">
    <text evidence="2">Non-catalytic subunit of AMP-activated protein kinase (AMPK), an energy sensor protein kinase that plays a key role in regulating cellular energy metabolism. In response to reduction of intracellular ATP levels, AMPK activates energy-producing pathways and inhibits energy-consuming processes: inhibits protein, carbohydrate and lipid biosynthesis, as well as cell growth and proliferation. AMPK acts via direct phosphorylation of metabolic enzymes, and by longer-term effects via phosphorylation of transcription regulators. Also acts as a regulator of cellular polarity by remodeling the actin cytoskeleton; probably by indirectly activating myosin. Beta non-catalytic subunit acts as a scaffold on which the AMPK complex assembles, via its C-terminus that bridges alpha (PRKAA1 or PRKAA2) and gamma subunits (PRKAG1, PRKAG2 or PRKAG3).</text>
</comment>
<dbReference type="FunCoup" id="A0A6L2PZY4">
    <property type="interactions" value="774"/>
</dbReference>
<dbReference type="InterPro" id="IPR006828">
    <property type="entry name" value="ASC_dom"/>
</dbReference>
<dbReference type="Pfam" id="PF16561">
    <property type="entry name" value="AMPK1_CBM"/>
    <property type="match status" value="1"/>
</dbReference>
<evidence type="ECO:0000313" key="7">
    <source>
        <dbReference type="Proteomes" id="UP000502823"/>
    </source>
</evidence>
<dbReference type="EMBL" id="BLKM01012983">
    <property type="protein sequence ID" value="GFG38193.1"/>
    <property type="molecule type" value="Genomic_DNA"/>
</dbReference>
<dbReference type="GO" id="GO:0019901">
    <property type="term" value="F:protein kinase binding"/>
    <property type="evidence" value="ECO:0007669"/>
    <property type="project" value="TreeGrafter"/>
</dbReference>
<keyword evidence="7" id="KW-1185">Reference proteome</keyword>
<comment type="caution">
    <text evidence="6">The sequence shown here is derived from an EMBL/GenBank/DDBJ whole genome shotgun (WGS) entry which is preliminary data.</text>
</comment>
<dbReference type="PANTHER" id="PTHR10343">
    <property type="entry name" value="5'-AMP-ACTIVATED PROTEIN KINASE , BETA SUBUNIT"/>
    <property type="match status" value="1"/>
</dbReference>
<dbReference type="Gene3D" id="2.60.40.10">
    <property type="entry name" value="Immunoglobulins"/>
    <property type="match status" value="1"/>
</dbReference>
<evidence type="ECO:0000256" key="4">
    <source>
        <dbReference type="SAM" id="MobiDB-lite"/>
    </source>
</evidence>
<dbReference type="GO" id="GO:0005634">
    <property type="term" value="C:nucleus"/>
    <property type="evidence" value="ECO:0007669"/>
    <property type="project" value="TreeGrafter"/>
</dbReference>
<dbReference type="InterPro" id="IPR032640">
    <property type="entry name" value="AMPK1_CBM"/>
</dbReference>
<dbReference type="Pfam" id="PF04739">
    <property type="entry name" value="AMPKBI"/>
    <property type="match status" value="1"/>
</dbReference>
<dbReference type="InterPro" id="IPR014756">
    <property type="entry name" value="Ig_E-set"/>
</dbReference>
<dbReference type="InterPro" id="IPR037256">
    <property type="entry name" value="ASC_dom_sf"/>
</dbReference>
<dbReference type="OrthoDB" id="531008at2759"/>
<dbReference type="PANTHER" id="PTHR10343:SF84">
    <property type="entry name" value="5'-AMP-ACTIVATED PROTEIN KINASE SUBUNIT BETA-1"/>
    <property type="match status" value="1"/>
</dbReference>
<name>A0A6L2PZY4_COPFO</name>
<dbReference type="SUPFAM" id="SSF160219">
    <property type="entry name" value="AMPKBI-like"/>
    <property type="match status" value="1"/>
</dbReference>
<dbReference type="GO" id="GO:0007165">
    <property type="term" value="P:signal transduction"/>
    <property type="evidence" value="ECO:0007669"/>
    <property type="project" value="TreeGrafter"/>
</dbReference>
<feature type="region of interest" description="Disordered" evidence="4">
    <location>
        <begin position="1"/>
        <end position="31"/>
    </location>
</feature>
<dbReference type="AlphaFoldDB" id="A0A6L2PZY4"/>
<evidence type="ECO:0000256" key="1">
    <source>
        <dbReference type="ARBA" id="ARBA00010926"/>
    </source>
</evidence>
<evidence type="ECO:0000313" key="6">
    <source>
        <dbReference type="EMBL" id="GFG38193.1"/>
    </source>
</evidence>
<dbReference type="InterPro" id="IPR050827">
    <property type="entry name" value="CRP1_MDG1_kinase"/>
</dbReference>